<feature type="non-terminal residue" evidence="3">
    <location>
        <position position="307"/>
    </location>
</feature>
<keyword evidence="2" id="KW-0472">Membrane</keyword>
<dbReference type="InterPro" id="IPR017441">
    <property type="entry name" value="Protein_kinase_ATP_BS"/>
</dbReference>
<dbReference type="InterPro" id="IPR036116">
    <property type="entry name" value="FN3_sf"/>
</dbReference>
<dbReference type="SUPFAM" id="SSF49265">
    <property type="entry name" value="Fibronectin type III"/>
    <property type="match status" value="1"/>
</dbReference>
<dbReference type="AlphaFoldDB" id="A0A6S7JE86"/>
<feature type="compositionally biased region" description="Basic and acidic residues" evidence="1">
    <location>
        <begin position="217"/>
        <end position="227"/>
    </location>
</feature>
<dbReference type="InterPro" id="IPR013783">
    <property type="entry name" value="Ig-like_fold"/>
</dbReference>
<feature type="transmembrane region" description="Helical" evidence="2">
    <location>
        <begin position="12"/>
        <end position="37"/>
    </location>
</feature>
<keyword evidence="2" id="KW-1133">Transmembrane helix</keyword>
<protein>
    <submittedName>
        <fullName evidence="3">Fibroblast growth factor receptor 1</fullName>
    </submittedName>
</protein>
<comment type="caution">
    <text evidence="3">The sequence shown here is derived from an EMBL/GenBank/DDBJ whole genome shotgun (WGS) entry which is preliminary data.</text>
</comment>
<dbReference type="InterPro" id="IPR003961">
    <property type="entry name" value="FN3_dom"/>
</dbReference>
<feature type="transmembrane region" description="Helical" evidence="2">
    <location>
        <begin position="182"/>
        <end position="202"/>
    </location>
</feature>
<keyword evidence="4" id="KW-1185">Reference proteome</keyword>
<evidence type="ECO:0000256" key="2">
    <source>
        <dbReference type="SAM" id="Phobius"/>
    </source>
</evidence>
<accession>A0A6S7JE86</accession>
<evidence type="ECO:0000313" key="3">
    <source>
        <dbReference type="EMBL" id="CAB4029237.1"/>
    </source>
</evidence>
<dbReference type="Gene3D" id="3.30.200.20">
    <property type="entry name" value="Phosphorylase Kinase, domain 1"/>
    <property type="match status" value="1"/>
</dbReference>
<dbReference type="CDD" id="cd00063">
    <property type="entry name" value="FN3"/>
    <property type="match status" value="1"/>
</dbReference>
<feature type="region of interest" description="Disordered" evidence="1">
    <location>
        <begin position="217"/>
        <end position="250"/>
    </location>
</feature>
<sequence>MVFVAVNAAAAVVDVVVLDVAIVLAVVVALLNILSFYGTNQCTKDKLEVADNSGFDFKCGASPGSPDTYNDGDVSFNFTTDGSGSGSGFILTYKLVDKPASIPSSPRNARVIVEGNALIVSWLPPEYPQGEIKHYIVSWRRIKIQAVSIVGFGNSSDPVLAETQAIQVEPSDDESLNGGPSAGAVIGAILFVILVSIVLFILRRKILKRRHNESVREFHSSRLEKQNNVDALQPAPKKPESQPNATAQADQSENLSYVELLMDWEITPDSLKVLETTLGKGKFGIVKQGLLTTGESEPEVVAVKMLK</sequence>
<dbReference type="PROSITE" id="PS00107">
    <property type="entry name" value="PROTEIN_KINASE_ATP"/>
    <property type="match status" value="1"/>
</dbReference>
<evidence type="ECO:0000313" key="4">
    <source>
        <dbReference type="Proteomes" id="UP001152795"/>
    </source>
</evidence>
<dbReference type="Gene3D" id="2.60.40.10">
    <property type="entry name" value="Immunoglobulins"/>
    <property type="match status" value="1"/>
</dbReference>
<organism evidence="3 4">
    <name type="scientific">Paramuricea clavata</name>
    <name type="common">Red gorgonian</name>
    <name type="synonym">Violescent sea-whip</name>
    <dbReference type="NCBI Taxonomy" id="317549"/>
    <lineage>
        <taxon>Eukaryota</taxon>
        <taxon>Metazoa</taxon>
        <taxon>Cnidaria</taxon>
        <taxon>Anthozoa</taxon>
        <taxon>Octocorallia</taxon>
        <taxon>Malacalcyonacea</taxon>
        <taxon>Plexauridae</taxon>
        <taxon>Paramuricea</taxon>
    </lineage>
</organism>
<keyword evidence="3" id="KW-0675">Receptor</keyword>
<dbReference type="SUPFAM" id="SSF49854">
    <property type="entry name" value="Spermadhesin, CUB domain"/>
    <property type="match status" value="1"/>
</dbReference>
<name>A0A6S7JE86_PARCT</name>
<dbReference type="EMBL" id="CACRXK020016031">
    <property type="protein sequence ID" value="CAB4029237.1"/>
    <property type="molecule type" value="Genomic_DNA"/>
</dbReference>
<keyword evidence="2" id="KW-0812">Transmembrane</keyword>
<evidence type="ECO:0000256" key="1">
    <source>
        <dbReference type="SAM" id="MobiDB-lite"/>
    </source>
</evidence>
<dbReference type="CDD" id="cd12087">
    <property type="entry name" value="TM_EGFR-like"/>
    <property type="match status" value="1"/>
</dbReference>
<feature type="compositionally biased region" description="Polar residues" evidence="1">
    <location>
        <begin position="241"/>
        <end position="250"/>
    </location>
</feature>
<proteinExistence type="predicted"/>
<gene>
    <name evidence="3" type="ORF">PACLA_8A023177</name>
</gene>
<reference evidence="3" key="1">
    <citation type="submission" date="2020-04" db="EMBL/GenBank/DDBJ databases">
        <authorList>
            <person name="Alioto T."/>
            <person name="Alioto T."/>
            <person name="Gomez Garrido J."/>
        </authorList>
    </citation>
    <scope>NUCLEOTIDE SEQUENCE</scope>
    <source>
        <strain evidence="3">A484AB</strain>
    </source>
</reference>
<dbReference type="GO" id="GO:0005524">
    <property type="term" value="F:ATP binding"/>
    <property type="evidence" value="ECO:0007669"/>
    <property type="project" value="UniProtKB-UniRule"/>
</dbReference>
<dbReference type="InterPro" id="IPR035914">
    <property type="entry name" value="Sperma_CUB_dom_sf"/>
</dbReference>
<dbReference type="Proteomes" id="UP001152795">
    <property type="component" value="Unassembled WGS sequence"/>
</dbReference>